<organism evidence="2 3">
    <name type="scientific">Gossypium stocksii</name>
    <dbReference type="NCBI Taxonomy" id="47602"/>
    <lineage>
        <taxon>Eukaryota</taxon>
        <taxon>Viridiplantae</taxon>
        <taxon>Streptophyta</taxon>
        <taxon>Embryophyta</taxon>
        <taxon>Tracheophyta</taxon>
        <taxon>Spermatophyta</taxon>
        <taxon>Magnoliopsida</taxon>
        <taxon>eudicotyledons</taxon>
        <taxon>Gunneridae</taxon>
        <taxon>Pentapetalae</taxon>
        <taxon>rosids</taxon>
        <taxon>malvids</taxon>
        <taxon>Malvales</taxon>
        <taxon>Malvaceae</taxon>
        <taxon>Malvoideae</taxon>
        <taxon>Gossypium</taxon>
    </lineage>
</organism>
<dbReference type="EMBL" id="JAIQCV010000008">
    <property type="protein sequence ID" value="KAH1073005.1"/>
    <property type="molecule type" value="Genomic_DNA"/>
</dbReference>
<accession>A0A9D3ZW39</accession>
<comment type="caution">
    <text evidence="2">The sequence shown here is derived from an EMBL/GenBank/DDBJ whole genome shotgun (WGS) entry which is preliminary data.</text>
</comment>
<proteinExistence type="predicted"/>
<evidence type="ECO:0000313" key="3">
    <source>
        <dbReference type="Proteomes" id="UP000828251"/>
    </source>
</evidence>
<keyword evidence="3" id="KW-1185">Reference proteome</keyword>
<name>A0A9D3ZW39_9ROSI</name>
<feature type="compositionally biased region" description="Basic and acidic residues" evidence="1">
    <location>
        <begin position="1"/>
        <end position="21"/>
    </location>
</feature>
<dbReference type="AlphaFoldDB" id="A0A9D3ZW39"/>
<reference evidence="2 3" key="1">
    <citation type="journal article" date="2021" name="Plant Biotechnol. J.">
        <title>Multi-omics assisted identification of the key and species-specific regulatory components of drought-tolerant mechanisms in Gossypium stocksii.</title>
        <authorList>
            <person name="Yu D."/>
            <person name="Ke L."/>
            <person name="Zhang D."/>
            <person name="Wu Y."/>
            <person name="Sun Y."/>
            <person name="Mei J."/>
            <person name="Sun J."/>
            <person name="Sun Y."/>
        </authorList>
    </citation>
    <scope>NUCLEOTIDE SEQUENCE [LARGE SCALE GENOMIC DNA]</scope>
    <source>
        <strain evidence="3">cv. E1</strain>
        <tissue evidence="2">Leaf</tissue>
    </source>
</reference>
<protein>
    <submittedName>
        <fullName evidence="2">Uncharacterized protein</fullName>
    </submittedName>
</protein>
<gene>
    <name evidence="2" type="ORF">J1N35_025333</name>
</gene>
<evidence type="ECO:0000256" key="1">
    <source>
        <dbReference type="SAM" id="MobiDB-lite"/>
    </source>
</evidence>
<dbReference type="Proteomes" id="UP000828251">
    <property type="component" value="Unassembled WGS sequence"/>
</dbReference>
<evidence type="ECO:0000313" key="2">
    <source>
        <dbReference type="EMBL" id="KAH1073005.1"/>
    </source>
</evidence>
<sequence>MDVEPLFEREQQTMDMVDLKEQATSSSRKMLRLKKGSSSAGESRSNRLPYYRPGKQPISLKGEFHAPLVTMTAFSTFGSSTHSLFHPLVLLDPLVEFCQCYRPTFYHLNSLSH</sequence>
<feature type="region of interest" description="Disordered" evidence="1">
    <location>
        <begin position="1"/>
        <end position="54"/>
    </location>
</feature>